<dbReference type="Pfam" id="PF14214">
    <property type="entry name" value="Helitron_like_N"/>
    <property type="match status" value="1"/>
</dbReference>
<dbReference type="AlphaFoldDB" id="A0A3S3S8S2"/>
<dbReference type="PANTHER" id="PTHR47642">
    <property type="entry name" value="ATP-DEPENDENT DNA HELICASE"/>
    <property type="match status" value="1"/>
</dbReference>
<evidence type="ECO:0000313" key="2">
    <source>
        <dbReference type="EMBL" id="RWS10742.1"/>
    </source>
</evidence>
<dbReference type="STRING" id="1965070.A0A3S3S8S2"/>
<sequence>MSYKHQYIHETQELYVEEEITISRDWCYYHKMYDTNKSENFINSDDNDEEEPLNPGGTETLLNSNFDENGIAFAPGELSKPLALLSDSHVDELSFPTIYCGQKRKINVNLSMLAIAKSELRNYDRRSSPSFWERKKKEVFAMIRQLGHPTLFMTFSAAETKWPELIIILSKILDEKILDERQAIEHPFQEKARLIRSDPVTCARYFDHRFRNLLNCYFTRRCGSPHIHGLFWLKNSPIFSENNNKSCIEFINQYITVNCDILNEDLKSFHVHRHTKSCKRRFGNKVICRFGFPQYPMRETQILLPLDDFNEENTTLNIIHEALDLQANVQNDSFESFDVFLQKLNITEIEYITAIPNMDIQSILDPYACVQYVLNYISKSERGMSSLLRDAVDEVKKGNYTIRERLRFIGNKFINCSEVSAQEAVYHILSIPMSNASKSVIFINTSPFEKRERLVMSSEELRKLDPESTEIFCDGLLEAYFKQFNQLPPVGNRYVFQPDPKNPYLELIGSPLWDKFRIYTLDEIMRQKDDLKFARCLNNIAVGEMTSEDIELIMTRIVNENEIPNNAIGLLEANEMQTSQSYGLPYRVLLRVEARFMISVNIDIEDGLVNGATGILKLIKYSSFQNKKKAIRLWLLLDSCDAGTQARQFFALYQKIRRNLSISIQRQQFPVVPAEAITIHKSQGGTYQAVAVHLSQKMRRSEIYVACSRVTKLSGLYLTGKFMPPKPPSENDIVKIKIARM</sequence>
<keyword evidence="3" id="KW-1185">Reference proteome</keyword>
<gene>
    <name evidence="2" type="ORF">B4U79_00026</name>
</gene>
<reference evidence="2 3" key="1">
    <citation type="journal article" date="2018" name="Gigascience">
        <title>Genomes of trombidid mites reveal novel predicted allergens and laterally-transferred genes associated with secondary metabolism.</title>
        <authorList>
            <person name="Dong X."/>
            <person name="Chaisiri K."/>
            <person name="Xia D."/>
            <person name="Armstrong S.D."/>
            <person name="Fang Y."/>
            <person name="Donnelly M.J."/>
            <person name="Kadowaki T."/>
            <person name="McGarry J.W."/>
            <person name="Darby A.C."/>
            <person name="Makepeace B.L."/>
        </authorList>
    </citation>
    <scope>NUCLEOTIDE SEQUENCE [LARGE SCALE GENOMIC DNA]</scope>
    <source>
        <strain evidence="2">UoL-WK</strain>
    </source>
</reference>
<feature type="domain" description="Helitron helicase-like" evidence="1">
    <location>
        <begin position="123"/>
        <end position="219"/>
    </location>
</feature>
<dbReference type="InterPro" id="IPR051055">
    <property type="entry name" value="PIF1_helicase"/>
</dbReference>
<dbReference type="Gene3D" id="3.40.50.300">
    <property type="entry name" value="P-loop containing nucleotide triphosphate hydrolases"/>
    <property type="match status" value="1"/>
</dbReference>
<dbReference type="EMBL" id="NCKU01001980">
    <property type="protein sequence ID" value="RWS10742.1"/>
    <property type="molecule type" value="Genomic_DNA"/>
</dbReference>
<dbReference type="InterPro" id="IPR027417">
    <property type="entry name" value="P-loop_NTPase"/>
</dbReference>
<evidence type="ECO:0000259" key="1">
    <source>
        <dbReference type="Pfam" id="PF14214"/>
    </source>
</evidence>
<proteinExistence type="predicted"/>
<dbReference type="SUPFAM" id="SSF52540">
    <property type="entry name" value="P-loop containing nucleoside triphosphate hydrolases"/>
    <property type="match status" value="1"/>
</dbReference>
<name>A0A3S3S8S2_9ACAR</name>
<dbReference type="Proteomes" id="UP000285301">
    <property type="component" value="Unassembled WGS sequence"/>
</dbReference>
<dbReference type="OrthoDB" id="6512014at2759"/>
<organism evidence="2 3">
    <name type="scientific">Dinothrombium tinctorium</name>
    <dbReference type="NCBI Taxonomy" id="1965070"/>
    <lineage>
        <taxon>Eukaryota</taxon>
        <taxon>Metazoa</taxon>
        <taxon>Ecdysozoa</taxon>
        <taxon>Arthropoda</taxon>
        <taxon>Chelicerata</taxon>
        <taxon>Arachnida</taxon>
        <taxon>Acari</taxon>
        <taxon>Acariformes</taxon>
        <taxon>Trombidiformes</taxon>
        <taxon>Prostigmata</taxon>
        <taxon>Anystina</taxon>
        <taxon>Parasitengona</taxon>
        <taxon>Trombidioidea</taxon>
        <taxon>Trombidiidae</taxon>
        <taxon>Dinothrombium</taxon>
    </lineage>
</organism>
<comment type="caution">
    <text evidence="2">The sequence shown here is derived from an EMBL/GenBank/DDBJ whole genome shotgun (WGS) entry which is preliminary data.</text>
</comment>
<protein>
    <recommendedName>
        <fullName evidence="1">Helitron helicase-like domain-containing protein</fullName>
    </recommendedName>
</protein>
<dbReference type="InterPro" id="IPR025476">
    <property type="entry name" value="Helitron_helicase-like"/>
</dbReference>
<evidence type="ECO:0000313" key="3">
    <source>
        <dbReference type="Proteomes" id="UP000285301"/>
    </source>
</evidence>
<dbReference type="CDD" id="cd18809">
    <property type="entry name" value="SF1_C_RecD"/>
    <property type="match status" value="1"/>
</dbReference>
<accession>A0A3S3S8S2</accession>